<accession>A0AA89BU11</accession>
<dbReference type="GO" id="GO:0008199">
    <property type="term" value="F:ferric iron binding"/>
    <property type="evidence" value="ECO:0007669"/>
    <property type="project" value="InterPro"/>
</dbReference>
<evidence type="ECO:0000313" key="13">
    <source>
        <dbReference type="Proteomes" id="UP001186944"/>
    </source>
</evidence>
<evidence type="ECO:0000256" key="4">
    <source>
        <dbReference type="ARBA" id="ARBA00023002"/>
    </source>
</evidence>
<evidence type="ECO:0000256" key="5">
    <source>
        <dbReference type="ARBA" id="ARBA00023004"/>
    </source>
</evidence>
<evidence type="ECO:0000256" key="8">
    <source>
        <dbReference type="PIRSR" id="PIRSR601519-1"/>
    </source>
</evidence>
<evidence type="ECO:0000259" key="11">
    <source>
        <dbReference type="PROSITE" id="PS50905"/>
    </source>
</evidence>
<keyword evidence="4 9" id="KW-0560">Oxidoreductase</keyword>
<feature type="signal peptide" evidence="10">
    <location>
        <begin position="1"/>
        <end position="15"/>
    </location>
</feature>
<dbReference type="InterPro" id="IPR008331">
    <property type="entry name" value="Ferritin_DPS_dom"/>
</dbReference>
<feature type="binding site" evidence="8">
    <location>
        <position position="78"/>
    </location>
    <ligand>
        <name>Fe cation</name>
        <dbReference type="ChEBI" id="CHEBI:24875"/>
        <label>1</label>
    </ligand>
</feature>
<evidence type="ECO:0000256" key="2">
    <source>
        <dbReference type="ARBA" id="ARBA00022434"/>
    </source>
</evidence>
<gene>
    <name evidence="12" type="ORF">FSP39_020122</name>
</gene>
<protein>
    <recommendedName>
        <fullName evidence="9">Ferritin</fullName>
        <ecNumber evidence="9">1.16.3.1</ecNumber>
    </recommendedName>
</protein>
<dbReference type="Proteomes" id="UP001186944">
    <property type="component" value="Unassembled WGS sequence"/>
</dbReference>
<keyword evidence="10" id="KW-0732">Signal</keyword>
<dbReference type="EC" id="1.16.3.1" evidence="9"/>
<evidence type="ECO:0000256" key="6">
    <source>
        <dbReference type="ARBA" id="ARBA00025111"/>
    </source>
</evidence>
<dbReference type="SUPFAM" id="SSF47240">
    <property type="entry name" value="Ferritin-like"/>
    <property type="match status" value="1"/>
</dbReference>
<comment type="function">
    <text evidence="6">Stores iron in a soluble, non-toxic, readily available form. Important for iron homeostasis. Has ferroxidase activity. Iron is taken up in the ferrous form and deposited as ferric hydroxides after oxidation.</text>
</comment>
<evidence type="ECO:0000256" key="7">
    <source>
        <dbReference type="ARBA" id="ARBA00047990"/>
    </source>
</evidence>
<evidence type="ECO:0000256" key="1">
    <source>
        <dbReference type="ARBA" id="ARBA00007513"/>
    </source>
</evidence>
<dbReference type="InterPro" id="IPR012347">
    <property type="entry name" value="Ferritin-like"/>
</dbReference>
<comment type="catalytic activity">
    <reaction evidence="7 9">
        <text>4 Fe(2+) + O2 + 4 H(+) = 4 Fe(3+) + 2 H2O</text>
        <dbReference type="Rhea" id="RHEA:11148"/>
        <dbReference type="ChEBI" id="CHEBI:15377"/>
        <dbReference type="ChEBI" id="CHEBI:15378"/>
        <dbReference type="ChEBI" id="CHEBI:15379"/>
        <dbReference type="ChEBI" id="CHEBI:29033"/>
        <dbReference type="ChEBI" id="CHEBI:29034"/>
        <dbReference type="EC" id="1.16.3.1"/>
    </reaction>
</comment>
<dbReference type="GO" id="GO:0008198">
    <property type="term" value="F:ferrous iron binding"/>
    <property type="evidence" value="ECO:0007669"/>
    <property type="project" value="TreeGrafter"/>
</dbReference>
<organism evidence="12 13">
    <name type="scientific">Pinctada imbricata</name>
    <name type="common">Atlantic pearl-oyster</name>
    <name type="synonym">Pinctada martensii</name>
    <dbReference type="NCBI Taxonomy" id="66713"/>
    <lineage>
        <taxon>Eukaryota</taxon>
        <taxon>Metazoa</taxon>
        <taxon>Spiralia</taxon>
        <taxon>Lophotrochozoa</taxon>
        <taxon>Mollusca</taxon>
        <taxon>Bivalvia</taxon>
        <taxon>Autobranchia</taxon>
        <taxon>Pteriomorphia</taxon>
        <taxon>Pterioida</taxon>
        <taxon>Pterioidea</taxon>
        <taxon>Pteriidae</taxon>
        <taxon>Pinctada</taxon>
    </lineage>
</organism>
<dbReference type="GO" id="GO:0004322">
    <property type="term" value="F:ferroxidase activity"/>
    <property type="evidence" value="ECO:0007669"/>
    <property type="project" value="UniProtKB-EC"/>
</dbReference>
<keyword evidence="13" id="KW-1185">Reference proteome</keyword>
<evidence type="ECO:0000256" key="10">
    <source>
        <dbReference type="SAM" id="SignalP"/>
    </source>
</evidence>
<dbReference type="InterPro" id="IPR009040">
    <property type="entry name" value="Ferritin-like_diiron"/>
</dbReference>
<proteinExistence type="inferred from homology"/>
<evidence type="ECO:0000256" key="9">
    <source>
        <dbReference type="RuleBase" id="RU361145"/>
    </source>
</evidence>
<name>A0AA89BU11_PINIB</name>
<keyword evidence="5 8" id="KW-0408">Iron</keyword>
<dbReference type="GO" id="GO:0006826">
    <property type="term" value="P:iron ion transport"/>
    <property type="evidence" value="ECO:0007669"/>
    <property type="project" value="InterPro"/>
</dbReference>
<dbReference type="PANTHER" id="PTHR11431">
    <property type="entry name" value="FERRITIN"/>
    <property type="match status" value="1"/>
</dbReference>
<keyword evidence="3 8" id="KW-0479">Metal-binding</keyword>
<dbReference type="AlphaFoldDB" id="A0AA89BU11"/>
<feature type="binding site" evidence="8">
    <location>
        <position position="40"/>
    </location>
    <ligand>
        <name>Fe cation</name>
        <dbReference type="ChEBI" id="CHEBI:24875"/>
        <label>1</label>
    </ligand>
</feature>
<dbReference type="EMBL" id="VSWD01000008">
    <property type="protein sequence ID" value="KAK3095865.1"/>
    <property type="molecule type" value="Genomic_DNA"/>
</dbReference>
<dbReference type="Gene3D" id="1.20.1260.10">
    <property type="match status" value="1"/>
</dbReference>
<feature type="domain" description="Ferritin-like diiron" evidence="11">
    <location>
        <begin position="23"/>
        <end position="210"/>
    </location>
</feature>
<dbReference type="PROSITE" id="PS50905">
    <property type="entry name" value="FERRITIN_LIKE"/>
    <property type="match status" value="1"/>
</dbReference>
<comment type="similarity">
    <text evidence="1 9">Belongs to the ferritin family.</text>
</comment>
<feature type="binding site" evidence="8">
    <location>
        <position position="192"/>
    </location>
    <ligand>
        <name>Fe cation</name>
        <dbReference type="ChEBI" id="CHEBI:24875"/>
        <label>1</label>
    </ligand>
</feature>
<reference evidence="12" key="1">
    <citation type="submission" date="2019-08" db="EMBL/GenBank/DDBJ databases">
        <title>The improved chromosome-level genome for the pearl oyster Pinctada fucata martensii using PacBio sequencing and Hi-C.</title>
        <authorList>
            <person name="Zheng Z."/>
        </authorList>
    </citation>
    <scope>NUCLEOTIDE SEQUENCE</scope>
    <source>
        <strain evidence="12">ZZ-2019</strain>
        <tissue evidence="12">Adductor muscle</tissue>
    </source>
</reference>
<dbReference type="CDD" id="cd01056">
    <property type="entry name" value="Euk_Ferritin"/>
    <property type="match status" value="1"/>
</dbReference>
<dbReference type="GO" id="GO:0005737">
    <property type="term" value="C:cytoplasm"/>
    <property type="evidence" value="ECO:0007669"/>
    <property type="project" value="TreeGrafter"/>
</dbReference>
<feature type="chain" id="PRO_5041710965" description="Ferritin" evidence="10">
    <location>
        <begin position="16"/>
        <end position="224"/>
    </location>
</feature>
<keyword evidence="2 9" id="KW-0409">Iron storage</keyword>
<feature type="binding site" evidence="8">
    <location>
        <position position="75"/>
    </location>
    <ligand>
        <name>Fe cation</name>
        <dbReference type="ChEBI" id="CHEBI:24875"/>
        <label>1</label>
    </ligand>
</feature>
<comment type="caution">
    <text evidence="12">The sequence shown here is derived from an EMBL/GenBank/DDBJ whole genome shotgun (WGS) entry which is preliminary data.</text>
</comment>
<dbReference type="PANTHER" id="PTHR11431:SF75">
    <property type="entry name" value="FERRITIN"/>
    <property type="match status" value="1"/>
</dbReference>
<dbReference type="Pfam" id="PF00210">
    <property type="entry name" value="Ferritin"/>
    <property type="match status" value="1"/>
</dbReference>
<dbReference type="GO" id="GO:0006879">
    <property type="term" value="P:intracellular iron ion homeostasis"/>
    <property type="evidence" value="ECO:0007669"/>
    <property type="project" value="UniProtKB-KW"/>
</dbReference>
<evidence type="ECO:0000313" key="12">
    <source>
        <dbReference type="EMBL" id="KAK3095865.1"/>
    </source>
</evidence>
<dbReference type="InterPro" id="IPR009078">
    <property type="entry name" value="Ferritin-like_SF"/>
</dbReference>
<evidence type="ECO:0000256" key="3">
    <source>
        <dbReference type="ARBA" id="ARBA00022723"/>
    </source>
</evidence>
<feature type="binding site" evidence="8">
    <location>
        <position position="160"/>
    </location>
    <ligand>
        <name>Fe cation</name>
        <dbReference type="ChEBI" id="CHEBI:24875"/>
        <label>1</label>
    </ligand>
</feature>
<dbReference type="InterPro" id="IPR001519">
    <property type="entry name" value="Ferritin"/>
</dbReference>
<comment type="function">
    <text evidence="9">Stores iron in a soluble, non-toxic, readily available form. Important for iron homeostasis. Iron is taken up in the ferrous form and deposited as ferric hydroxides after oxidation.</text>
</comment>
<sequence>MKLFVVLLLAVGASAEIVSTVNQKFKTQTNTDLKDQIVRELQAGYFYDAYSHYFARADVALYGFAKFFAAAAKEERTHAEKMMEYINKRGGEVELGDIKLQDVCLAVSQLLQASTLTTEKSAACICYFMSRDVENVDAQCGLRKDWFSGLMAMEDTLMLERYVNQQLLDIHERNDGDPHFSHTMEHEFLDEQVDSIKKIGDMVTQLRRAGKDLGEYIFDEKLNA</sequence>